<evidence type="ECO:0000313" key="1">
    <source>
        <dbReference type="EMBL" id="MCY1082720.1"/>
    </source>
</evidence>
<dbReference type="EMBL" id="JAPNKA010000001">
    <property type="protein sequence ID" value="MCY1082720.1"/>
    <property type="molecule type" value="Genomic_DNA"/>
</dbReference>
<reference evidence="1 2" key="1">
    <citation type="submission" date="2022-11" db="EMBL/GenBank/DDBJ databases">
        <title>Minimal conservation of predation-associated metabolite biosynthetic gene clusters underscores biosynthetic potential of Myxococcota including descriptions for ten novel species: Archangium lansinium sp. nov., Myxococcus landrumus sp. nov., Nannocystis bai.</title>
        <authorList>
            <person name="Ahearne A."/>
            <person name="Stevens C."/>
            <person name="Phillips K."/>
        </authorList>
    </citation>
    <scope>NUCLEOTIDE SEQUENCE [LARGE SCALE GENOMIC DNA]</scope>
    <source>
        <strain evidence="1 2">MIWBW</strain>
    </source>
</reference>
<evidence type="ECO:0000313" key="2">
    <source>
        <dbReference type="Proteomes" id="UP001207654"/>
    </source>
</evidence>
<dbReference type="Proteomes" id="UP001207654">
    <property type="component" value="Unassembled WGS sequence"/>
</dbReference>
<organism evidence="1 2">
    <name type="scientific">Archangium lansingense</name>
    <dbReference type="NCBI Taxonomy" id="2995310"/>
    <lineage>
        <taxon>Bacteria</taxon>
        <taxon>Pseudomonadati</taxon>
        <taxon>Myxococcota</taxon>
        <taxon>Myxococcia</taxon>
        <taxon>Myxococcales</taxon>
        <taxon>Cystobacterineae</taxon>
        <taxon>Archangiaceae</taxon>
        <taxon>Archangium</taxon>
    </lineage>
</organism>
<sequence length="76" mass="8345">MMVFASVWFMVMPTRREALTYLKKLDGWRCCHGRATPSPFKCSTSVSRAASDAEDGDAQAQAVVKDCPKASAEMGR</sequence>
<accession>A0ABT4AM44</accession>
<evidence type="ECO:0008006" key="3">
    <source>
        <dbReference type="Google" id="ProtNLM"/>
    </source>
</evidence>
<name>A0ABT4AM44_9BACT</name>
<dbReference type="RefSeq" id="WP_267541278.1">
    <property type="nucleotide sequence ID" value="NZ_JAPNKA010000001.1"/>
</dbReference>
<keyword evidence="2" id="KW-1185">Reference proteome</keyword>
<proteinExistence type="predicted"/>
<comment type="caution">
    <text evidence="1">The sequence shown here is derived from an EMBL/GenBank/DDBJ whole genome shotgun (WGS) entry which is preliminary data.</text>
</comment>
<gene>
    <name evidence="1" type="ORF">OV287_50550</name>
</gene>
<protein>
    <recommendedName>
        <fullName evidence="3">Secreted protein</fullName>
    </recommendedName>
</protein>